<reference evidence="1" key="2">
    <citation type="submission" date="2025-09" db="UniProtKB">
        <authorList>
            <consortium name="Ensembl"/>
        </authorList>
    </citation>
    <scope>IDENTIFICATION</scope>
</reference>
<dbReference type="GeneTree" id="ENSGT00940000177316"/>
<accession>A0A8C5QKB3</accession>
<sequence length="98" mass="10995">MAADKPSSNEAATGSCRFQPINLTSFGNKEIKSRWNWGSITCIICFTWVGSQLSISSSKASSFSGPLHIRASFHNPMNQLDGRFNRYNNIFLFTKRNT</sequence>
<dbReference type="Proteomes" id="UP000694569">
    <property type="component" value="Unplaced"/>
</dbReference>
<organism evidence="1 2">
    <name type="scientific">Leptobrachium leishanense</name>
    <name type="common">Leishan spiny toad</name>
    <dbReference type="NCBI Taxonomy" id="445787"/>
    <lineage>
        <taxon>Eukaryota</taxon>
        <taxon>Metazoa</taxon>
        <taxon>Chordata</taxon>
        <taxon>Craniata</taxon>
        <taxon>Vertebrata</taxon>
        <taxon>Euteleostomi</taxon>
        <taxon>Amphibia</taxon>
        <taxon>Batrachia</taxon>
        <taxon>Anura</taxon>
        <taxon>Pelobatoidea</taxon>
        <taxon>Megophryidae</taxon>
        <taxon>Leptobrachium</taxon>
    </lineage>
</organism>
<dbReference type="AlphaFoldDB" id="A0A8C5QKB3"/>
<reference evidence="1" key="1">
    <citation type="submission" date="2025-08" db="UniProtKB">
        <authorList>
            <consortium name="Ensembl"/>
        </authorList>
    </citation>
    <scope>IDENTIFICATION</scope>
</reference>
<protein>
    <submittedName>
        <fullName evidence="1">Uncharacterized protein</fullName>
    </submittedName>
</protein>
<keyword evidence="2" id="KW-1185">Reference proteome</keyword>
<evidence type="ECO:0000313" key="2">
    <source>
        <dbReference type="Proteomes" id="UP000694569"/>
    </source>
</evidence>
<dbReference type="Ensembl" id="ENSLLET00000041107.1">
    <property type="protein sequence ID" value="ENSLLEP00000039519.1"/>
    <property type="gene ID" value="ENSLLEG00000025107.1"/>
</dbReference>
<dbReference type="OrthoDB" id="9905785at2759"/>
<evidence type="ECO:0000313" key="1">
    <source>
        <dbReference type="Ensembl" id="ENSLLEP00000039519.1"/>
    </source>
</evidence>
<name>A0A8C5QKB3_9ANUR</name>
<proteinExistence type="predicted"/>